<dbReference type="GO" id="GO:0009279">
    <property type="term" value="C:cell outer membrane"/>
    <property type="evidence" value="ECO:0007669"/>
    <property type="project" value="UniProtKB-SubCell"/>
</dbReference>
<evidence type="ECO:0000256" key="6">
    <source>
        <dbReference type="ARBA" id="ARBA00023136"/>
    </source>
</evidence>
<keyword evidence="5" id="KW-0812">Transmembrane</keyword>
<evidence type="ECO:0000313" key="10">
    <source>
        <dbReference type="EMBL" id="MBO8429068.1"/>
    </source>
</evidence>
<keyword evidence="9" id="KW-0732">Signal</keyword>
<dbReference type="GO" id="GO:0015288">
    <property type="term" value="F:porin activity"/>
    <property type="evidence" value="ECO:0007669"/>
    <property type="project" value="TreeGrafter"/>
</dbReference>
<evidence type="ECO:0000256" key="8">
    <source>
        <dbReference type="SAM" id="Coils"/>
    </source>
</evidence>
<dbReference type="GO" id="GO:1990281">
    <property type="term" value="C:efflux pump complex"/>
    <property type="evidence" value="ECO:0007669"/>
    <property type="project" value="TreeGrafter"/>
</dbReference>
<comment type="similarity">
    <text evidence="2">Belongs to the outer membrane factor (OMF) (TC 1.B.17) family.</text>
</comment>
<evidence type="ECO:0000256" key="1">
    <source>
        <dbReference type="ARBA" id="ARBA00004442"/>
    </source>
</evidence>
<evidence type="ECO:0000256" key="9">
    <source>
        <dbReference type="SAM" id="SignalP"/>
    </source>
</evidence>
<name>A0A9D9GYX2_9BACT</name>
<keyword evidence="3" id="KW-0813">Transport</keyword>
<dbReference type="Gene3D" id="1.20.1600.10">
    <property type="entry name" value="Outer membrane efflux proteins (OEP)"/>
    <property type="match status" value="1"/>
</dbReference>
<dbReference type="EMBL" id="JADINB010000086">
    <property type="protein sequence ID" value="MBO8429068.1"/>
    <property type="molecule type" value="Genomic_DNA"/>
</dbReference>
<feature type="chain" id="PRO_5039348071" evidence="9">
    <location>
        <begin position="25"/>
        <end position="451"/>
    </location>
</feature>
<evidence type="ECO:0000256" key="3">
    <source>
        <dbReference type="ARBA" id="ARBA00022448"/>
    </source>
</evidence>
<comment type="caution">
    <text evidence="10">The sequence shown here is derived from an EMBL/GenBank/DDBJ whole genome shotgun (WGS) entry which is preliminary data.</text>
</comment>
<evidence type="ECO:0000256" key="2">
    <source>
        <dbReference type="ARBA" id="ARBA00007613"/>
    </source>
</evidence>
<feature type="signal peptide" evidence="9">
    <location>
        <begin position="1"/>
        <end position="24"/>
    </location>
</feature>
<sequence length="451" mass="49495">MRNRFTVILAAFILPLFAAAPAAAQTVLSLEECISLAKENNNSLSAARSSRDASKYDFKSVRGNFYPSLSLSGAGLYSTSDGSLAVPGGNLPVFDASGVPAGYTAYFPGLGIDYKLDWIFQGGILLQQPLYMGGKIRSGYKMAKSAANIAEQNIRVTEAEVVVETSKAYMNAVRAKEMKIVAEKYNALVQNLMKDVQSAYRHGMVSKNDLLKVEVRLNESNLAMKRAENAQRLATMNLCHAIGRPLTEKIEVSETIPQYDALPDADAAITGRPEFMMLEQKSELAKRQVKMARSESLPQLALVGSYGYMHGLKLNDANLFGGWDFTAGVTLSIPIFNFGARANKVRAAKARYEQTLSEVEDANELMTLEVTLAANNLDEAILEQSLAQVSLETATENLRMSESQYKAGVEQLTDLLEAQLMWQQAEQQYIDANIGAYVKWIEYQKATGSIN</sequence>
<keyword evidence="4" id="KW-1134">Transmembrane beta strand</keyword>
<keyword evidence="8" id="KW-0175">Coiled coil</keyword>
<reference evidence="10" key="1">
    <citation type="submission" date="2020-10" db="EMBL/GenBank/DDBJ databases">
        <authorList>
            <person name="Gilroy R."/>
        </authorList>
    </citation>
    <scope>NUCLEOTIDE SEQUENCE</scope>
    <source>
        <strain evidence="10">15467</strain>
    </source>
</reference>
<dbReference type="PANTHER" id="PTHR30026:SF20">
    <property type="entry name" value="OUTER MEMBRANE PROTEIN TOLC"/>
    <property type="match status" value="1"/>
</dbReference>
<evidence type="ECO:0000313" key="11">
    <source>
        <dbReference type="Proteomes" id="UP000823635"/>
    </source>
</evidence>
<evidence type="ECO:0000256" key="7">
    <source>
        <dbReference type="ARBA" id="ARBA00023237"/>
    </source>
</evidence>
<comment type="subcellular location">
    <subcellularLocation>
        <location evidence="1">Cell outer membrane</location>
    </subcellularLocation>
</comment>
<organism evidence="10 11">
    <name type="scientific">Candidatus Egerieousia excrementavium</name>
    <dbReference type="NCBI Taxonomy" id="2840778"/>
    <lineage>
        <taxon>Bacteria</taxon>
        <taxon>Pseudomonadati</taxon>
        <taxon>Bacteroidota</taxon>
        <taxon>Bacteroidia</taxon>
        <taxon>Bacteroidales</taxon>
        <taxon>Candidatus Egerieousia</taxon>
    </lineage>
</organism>
<keyword evidence="6" id="KW-0472">Membrane</keyword>
<protein>
    <submittedName>
        <fullName evidence="10">TolC family protein</fullName>
    </submittedName>
</protein>
<feature type="coiled-coil region" evidence="8">
    <location>
        <begin position="342"/>
        <end position="369"/>
    </location>
</feature>
<accession>A0A9D9GYX2</accession>
<dbReference type="AlphaFoldDB" id="A0A9D9GYX2"/>
<dbReference type="InterPro" id="IPR051906">
    <property type="entry name" value="TolC-like"/>
</dbReference>
<gene>
    <name evidence="10" type="ORF">IAC68_03930</name>
</gene>
<dbReference type="Pfam" id="PF02321">
    <property type="entry name" value="OEP"/>
    <property type="match status" value="2"/>
</dbReference>
<dbReference type="PANTHER" id="PTHR30026">
    <property type="entry name" value="OUTER MEMBRANE PROTEIN TOLC"/>
    <property type="match status" value="1"/>
</dbReference>
<dbReference type="SUPFAM" id="SSF56954">
    <property type="entry name" value="Outer membrane efflux proteins (OEP)"/>
    <property type="match status" value="1"/>
</dbReference>
<evidence type="ECO:0000256" key="4">
    <source>
        <dbReference type="ARBA" id="ARBA00022452"/>
    </source>
</evidence>
<dbReference type="Proteomes" id="UP000823635">
    <property type="component" value="Unassembled WGS sequence"/>
</dbReference>
<dbReference type="GO" id="GO:0015562">
    <property type="term" value="F:efflux transmembrane transporter activity"/>
    <property type="evidence" value="ECO:0007669"/>
    <property type="project" value="InterPro"/>
</dbReference>
<dbReference type="InterPro" id="IPR003423">
    <property type="entry name" value="OMP_efflux"/>
</dbReference>
<keyword evidence="7" id="KW-0998">Cell outer membrane</keyword>
<reference evidence="10" key="2">
    <citation type="journal article" date="2021" name="PeerJ">
        <title>Extensive microbial diversity within the chicken gut microbiome revealed by metagenomics and culture.</title>
        <authorList>
            <person name="Gilroy R."/>
            <person name="Ravi A."/>
            <person name="Getino M."/>
            <person name="Pursley I."/>
            <person name="Horton D.L."/>
            <person name="Alikhan N.F."/>
            <person name="Baker D."/>
            <person name="Gharbi K."/>
            <person name="Hall N."/>
            <person name="Watson M."/>
            <person name="Adriaenssens E.M."/>
            <person name="Foster-Nyarko E."/>
            <person name="Jarju S."/>
            <person name="Secka A."/>
            <person name="Antonio M."/>
            <person name="Oren A."/>
            <person name="Chaudhuri R.R."/>
            <person name="La Ragione R."/>
            <person name="Hildebrand F."/>
            <person name="Pallen M.J."/>
        </authorList>
    </citation>
    <scope>NUCLEOTIDE SEQUENCE</scope>
    <source>
        <strain evidence="10">15467</strain>
    </source>
</reference>
<proteinExistence type="inferred from homology"/>
<evidence type="ECO:0000256" key="5">
    <source>
        <dbReference type="ARBA" id="ARBA00022692"/>
    </source>
</evidence>